<accession>A0ABW5X7E9</accession>
<keyword evidence="2" id="KW-1185">Reference proteome</keyword>
<evidence type="ECO:0008006" key="3">
    <source>
        <dbReference type="Google" id="ProtNLM"/>
    </source>
</evidence>
<name>A0ABW5X7E9_9FLAO</name>
<organism evidence="1 2">
    <name type="scientific">Christiangramia antarctica</name>
    <dbReference type="NCBI Taxonomy" id="2058158"/>
    <lineage>
        <taxon>Bacteria</taxon>
        <taxon>Pseudomonadati</taxon>
        <taxon>Bacteroidota</taxon>
        <taxon>Flavobacteriia</taxon>
        <taxon>Flavobacteriales</taxon>
        <taxon>Flavobacteriaceae</taxon>
        <taxon>Christiangramia</taxon>
    </lineage>
</organism>
<comment type="caution">
    <text evidence="1">The sequence shown here is derived from an EMBL/GenBank/DDBJ whole genome shotgun (WGS) entry which is preliminary data.</text>
</comment>
<sequence>MKEKMNLPRLTCERACSICIVETLAKLGHFPSRIAGIEAWFLSPLRSETQASFKVSLKLNRWYDFGIGRGGNGLDLIVVMKKCSVKLALEFLSNEQESFSFQQPILKRETTPKIEIFQVNPIKHPGLIQYLESRKISIFIA</sequence>
<reference evidence="2" key="1">
    <citation type="journal article" date="2019" name="Int. J. Syst. Evol. Microbiol.">
        <title>The Global Catalogue of Microorganisms (GCM) 10K type strain sequencing project: providing services to taxonomists for standard genome sequencing and annotation.</title>
        <authorList>
            <consortium name="The Broad Institute Genomics Platform"/>
            <consortium name="The Broad Institute Genome Sequencing Center for Infectious Disease"/>
            <person name="Wu L."/>
            <person name="Ma J."/>
        </authorList>
    </citation>
    <scope>NUCLEOTIDE SEQUENCE [LARGE SCALE GENOMIC DNA]</scope>
    <source>
        <strain evidence="2">KCTC 52925</strain>
    </source>
</reference>
<dbReference type="Proteomes" id="UP001597438">
    <property type="component" value="Unassembled WGS sequence"/>
</dbReference>
<dbReference type="EMBL" id="JBHUOJ010000037">
    <property type="protein sequence ID" value="MFD2834996.1"/>
    <property type="molecule type" value="Genomic_DNA"/>
</dbReference>
<protein>
    <recommendedName>
        <fullName evidence="3">DNA primase</fullName>
    </recommendedName>
</protein>
<dbReference type="SUPFAM" id="SSF57783">
    <property type="entry name" value="Zinc beta-ribbon"/>
    <property type="match status" value="1"/>
</dbReference>
<dbReference type="RefSeq" id="WP_251740134.1">
    <property type="nucleotide sequence ID" value="NZ_JBHUOJ010000037.1"/>
</dbReference>
<evidence type="ECO:0000313" key="2">
    <source>
        <dbReference type="Proteomes" id="UP001597438"/>
    </source>
</evidence>
<proteinExistence type="predicted"/>
<dbReference type="Gene3D" id="3.90.580.10">
    <property type="entry name" value="Zinc finger, CHC2-type domain"/>
    <property type="match status" value="1"/>
</dbReference>
<dbReference type="InterPro" id="IPR036977">
    <property type="entry name" value="DNA_primase_Znf_CHC2"/>
</dbReference>
<evidence type="ECO:0000313" key="1">
    <source>
        <dbReference type="EMBL" id="MFD2834996.1"/>
    </source>
</evidence>
<gene>
    <name evidence="1" type="ORF">ACFSYS_17025</name>
</gene>